<keyword evidence="3" id="KW-1185">Reference proteome</keyword>
<comment type="caution">
    <text evidence="2">The sequence shown here is derived from an EMBL/GenBank/DDBJ whole genome shotgun (WGS) entry which is preliminary data.</text>
</comment>
<organism evidence="2 3">
    <name type="scientific">Arabidopsis suecica</name>
    <name type="common">Swedish thale-cress</name>
    <name type="synonym">Cardaminopsis suecica</name>
    <dbReference type="NCBI Taxonomy" id="45249"/>
    <lineage>
        <taxon>Eukaryota</taxon>
        <taxon>Viridiplantae</taxon>
        <taxon>Streptophyta</taxon>
        <taxon>Embryophyta</taxon>
        <taxon>Tracheophyta</taxon>
        <taxon>Spermatophyta</taxon>
        <taxon>Magnoliopsida</taxon>
        <taxon>eudicotyledons</taxon>
        <taxon>Gunneridae</taxon>
        <taxon>Pentapetalae</taxon>
        <taxon>rosids</taxon>
        <taxon>malvids</taxon>
        <taxon>Brassicales</taxon>
        <taxon>Brassicaceae</taxon>
        <taxon>Camelineae</taxon>
        <taxon>Arabidopsis</taxon>
    </lineage>
</organism>
<protein>
    <submittedName>
        <fullName evidence="2">Uncharacterized protein</fullName>
    </submittedName>
</protein>
<dbReference type="Proteomes" id="UP000694251">
    <property type="component" value="Chromosome 7"/>
</dbReference>
<name>A0A8T2BL56_ARASU</name>
<dbReference type="Proteomes" id="UP000694251">
    <property type="component" value="Chromosome 10"/>
</dbReference>
<reference evidence="2 3" key="1">
    <citation type="submission" date="2020-12" db="EMBL/GenBank/DDBJ databases">
        <title>Concerted genomic and epigenomic changes stabilize Arabidopsis allopolyploids.</title>
        <authorList>
            <person name="Chen Z."/>
        </authorList>
    </citation>
    <scope>NUCLEOTIDE SEQUENCE [LARGE SCALE GENOMIC DNA]</scope>
    <source>
        <strain evidence="2">As9502</strain>
        <tissue evidence="2">Leaf</tissue>
    </source>
</reference>
<dbReference type="AlphaFoldDB" id="A0A8T2BL56"/>
<accession>A0A8T2BL56</accession>
<dbReference type="EMBL" id="JAEFBJ010000007">
    <property type="protein sequence ID" value="KAG7588117.1"/>
    <property type="molecule type" value="Genomic_DNA"/>
</dbReference>
<evidence type="ECO:0000313" key="3">
    <source>
        <dbReference type="Proteomes" id="UP000694251"/>
    </source>
</evidence>
<evidence type="ECO:0000313" key="1">
    <source>
        <dbReference type="EMBL" id="KAG7563317.1"/>
    </source>
</evidence>
<dbReference type="EMBL" id="JAEFBJ010000010">
    <property type="protein sequence ID" value="KAG7563317.1"/>
    <property type="molecule type" value="Genomic_DNA"/>
</dbReference>
<gene>
    <name evidence="2" type="ORF">ISN44_As07g004690</name>
    <name evidence="1" type="ORF">ISN44_As10g001390</name>
</gene>
<proteinExistence type="predicted"/>
<sequence length="39" mass="4745">MSPSMWKKLSLYMCLQLQLRSCLSWVEMVLWAHIYVKKL</sequence>
<evidence type="ECO:0000313" key="2">
    <source>
        <dbReference type="EMBL" id="KAG7588117.1"/>
    </source>
</evidence>